<evidence type="ECO:0000259" key="2">
    <source>
        <dbReference type="PROSITE" id="PS51898"/>
    </source>
</evidence>
<keyword evidence="1" id="KW-0233">DNA recombination</keyword>
<evidence type="ECO:0000256" key="1">
    <source>
        <dbReference type="ARBA" id="ARBA00023172"/>
    </source>
</evidence>
<dbReference type="Proteomes" id="UP000319783">
    <property type="component" value="Unassembled WGS sequence"/>
</dbReference>
<dbReference type="GO" id="GO:0015074">
    <property type="term" value="P:DNA integration"/>
    <property type="evidence" value="ECO:0007669"/>
    <property type="project" value="InterPro"/>
</dbReference>
<evidence type="ECO:0000313" key="4">
    <source>
        <dbReference type="Proteomes" id="UP000319783"/>
    </source>
</evidence>
<dbReference type="GO" id="GO:0006310">
    <property type="term" value="P:DNA recombination"/>
    <property type="evidence" value="ECO:0007669"/>
    <property type="project" value="UniProtKB-KW"/>
</dbReference>
<evidence type="ECO:0000313" key="3">
    <source>
        <dbReference type="EMBL" id="TLD40628.1"/>
    </source>
</evidence>
<dbReference type="InterPro" id="IPR002104">
    <property type="entry name" value="Integrase_catalytic"/>
</dbReference>
<proteinExistence type="predicted"/>
<dbReference type="Pfam" id="PF00589">
    <property type="entry name" value="Phage_integrase"/>
    <property type="match status" value="1"/>
</dbReference>
<dbReference type="GO" id="GO:0003677">
    <property type="term" value="F:DNA binding"/>
    <property type="evidence" value="ECO:0007669"/>
    <property type="project" value="InterPro"/>
</dbReference>
<name>A0A533Q7M1_9BACT</name>
<dbReference type="Gene3D" id="1.10.443.10">
    <property type="entry name" value="Intergrase catalytic core"/>
    <property type="match status" value="1"/>
</dbReference>
<organism evidence="3 4">
    <name type="scientific">Candidatus Jettenia ecosi</name>
    <dbReference type="NCBI Taxonomy" id="2494326"/>
    <lineage>
        <taxon>Bacteria</taxon>
        <taxon>Pseudomonadati</taxon>
        <taxon>Planctomycetota</taxon>
        <taxon>Candidatus Brocadiia</taxon>
        <taxon>Candidatus Brocadiales</taxon>
        <taxon>Candidatus Brocadiaceae</taxon>
        <taxon>Candidatus Jettenia</taxon>
    </lineage>
</organism>
<dbReference type="EMBL" id="SULG01000090">
    <property type="protein sequence ID" value="TLD40628.1"/>
    <property type="molecule type" value="Genomic_DNA"/>
</dbReference>
<comment type="caution">
    <text evidence="3">The sequence shown here is derived from an EMBL/GenBank/DDBJ whole genome shotgun (WGS) entry which is preliminary data.</text>
</comment>
<reference evidence="3 4" key="1">
    <citation type="submission" date="2019-04" db="EMBL/GenBank/DDBJ databases">
        <title>Genome of a novel bacterium Candidatus Jettenia ecosi reconstructed from metagenome of an anammox bioreactor.</title>
        <authorList>
            <person name="Mardanov A.V."/>
            <person name="Beletsky A.V."/>
            <person name="Ravin N.V."/>
            <person name="Botchkova E.A."/>
            <person name="Litti Y.V."/>
            <person name="Nozhevnikova A.N."/>
        </authorList>
    </citation>
    <scope>NUCLEOTIDE SEQUENCE [LARGE SCALE GENOMIC DNA]</scope>
    <source>
        <strain evidence="3">J2</strain>
    </source>
</reference>
<dbReference type="PROSITE" id="PS51898">
    <property type="entry name" value="TYR_RECOMBINASE"/>
    <property type="match status" value="1"/>
</dbReference>
<sequence>MIVTILIRALKIALEKAGIHNFHFHDLRHTFATRLAQRGVDLYKISKLLGHYESA</sequence>
<feature type="domain" description="Tyr recombinase" evidence="2">
    <location>
        <begin position="1"/>
        <end position="55"/>
    </location>
</feature>
<dbReference type="InterPro" id="IPR013762">
    <property type="entry name" value="Integrase-like_cat_sf"/>
</dbReference>
<dbReference type="SUPFAM" id="SSF56349">
    <property type="entry name" value="DNA breaking-rejoining enzymes"/>
    <property type="match status" value="1"/>
</dbReference>
<dbReference type="InterPro" id="IPR011010">
    <property type="entry name" value="DNA_brk_join_enz"/>
</dbReference>
<protein>
    <recommendedName>
        <fullName evidence="2">Tyr recombinase domain-containing protein</fullName>
    </recommendedName>
</protein>
<accession>A0A533Q7M1</accession>
<dbReference type="AlphaFoldDB" id="A0A533Q7M1"/>
<gene>
    <name evidence="3" type="ORF">JETT_3126</name>
</gene>